<comment type="function">
    <text evidence="14">Catalyzes the dephosphorylation of undecaprenyl diphosphate (UPP). Confers resistance to bacitracin.</text>
</comment>
<evidence type="ECO:0000256" key="6">
    <source>
        <dbReference type="ARBA" id="ARBA00022692"/>
    </source>
</evidence>
<dbReference type="NCBIfam" id="NF001390">
    <property type="entry name" value="PRK00281.1-4"/>
    <property type="match status" value="1"/>
</dbReference>
<dbReference type="HAMAP" id="MF_01006">
    <property type="entry name" value="Undec_diphosphatase"/>
    <property type="match status" value="1"/>
</dbReference>
<dbReference type="Pfam" id="PF02673">
    <property type="entry name" value="BacA"/>
    <property type="match status" value="1"/>
</dbReference>
<gene>
    <name evidence="14" type="primary">uppP</name>
    <name evidence="15" type="ORF">EZ428_23265</name>
</gene>
<dbReference type="RefSeq" id="WP_131555737.1">
    <property type="nucleotide sequence ID" value="NZ_SJSK01000009.1"/>
</dbReference>
<dbReference type="GO" id="GO:0046677">
    <property type="term" value="P:response to antibiotic"/>
    <property type="evidence" value="ECO:0007669"/>
    <property type="project" value="UniProtKB-UniRule"/>
</dbReference>
<dbReference type="AlphaFoldDB" id="A0A4R0MKA6"/>
<dbReference type="EMBL" id="SJSK01000009">
    <property type="protein sequence ID" value="TCC86632.1"/>
    <property type="molecule type" value="Genomic_DNA"/>
</dbReference>
<dbReference type="PANTHER" id="PTHR30622:SF3">
    <property type="entry name" value="UNDECAPRENYL-DIPHOSPHATASE"/>
    <property type="match status" value="1"/>
</dbReference>
<proteinExistence type="inferred from homology"/>
<evidence type="ECO:0000256" key="8">
    <source>
        <dbReference type="ARBA" id="ARBA00022989"/>
    </source>
</evidence>
<comment type="subcellular location">
    <subcellularLocation>
        <location evidence="1 14">Cell membrane</location>
        <topology evidence="1 14">Multi-pass membrane protein</topology>
    </subcellularLocation>
</comment>
<evidence type="ECO:0000256" key="7">
    <source>
        <dbReference type="ARBA" id="ARBA00022801"/>
    </source>
</evidence>
<keyword evidence="16" id="KW-1185">Reference proteome</keyword>
<organism evidence="15 16">
    <name type="scientific">Pedobacter frigiditerrae</name>
    <dbReference type="NCBI Taxonomy" id="2530452"/>
    <lineage>
        <taxon>Bacteria</taxon>
        <taxon>Pseudomonadati</taxon>
        <taxon>Bacteroidota</taxon>
        <taxon>Sphingobacteriia</taxon>
        <taxon>Sphingobacteriales</taxon>
        <taxon>Sphingobacteriaceae</taxon>
        <taxon>Pedobacter</taxon>
    </lineage>
</organism>
<feature type="transmembrane region" description="Helical" evidence="14">
    <location>
        <begin position="7"/>
        <end position="29"/>
    </location>
</feature>
<feature type="transmembrane region" description="Helical" evidence="14">
    <location>
        <begin position="209"/>
        <end position="229"/>
    </location>
</feature>
<feature type="transmembrane region" description="Helical" evidence="14">
    <location>
        <begin position="69"/>
        <end position="89"/>
    </location>
</feature>
<dbReference type="OrthoDB" id="9808289at2"/>
<reference evidence="15 16" key="1">
    <citation type="submission" date="2019-02" db="EMBL/GenBank/DDBJ databases">
        <title>Pedobacter sp. RP-1-13 sp. nov., isolated from Arctic soil.</title>
        <authorList>
            <person name="Dahal R.H."/>
        </authorList>
    </citation>
    <scope>NUCLEOTIDE SEQUENCE [LARGE SCALE GENOMIC DNA]</scope>
    <source>
        <strain evidence="15 16">RP-1-13</strain>
    </source>
</reference>
<evidence type="ECO:0000256" key="10">
    <source>
        <dbReference type="ARBA" id="ARBA00023251"/>
    </source>
</evidence>
<keyword evidence="9 14" id="KW-0472">Membrane</keyword>
<sequence length="264" mass="28930">MNYVQALILAIIEGLTEFLPVSSTGHMIIGSSVMGIASDPFVKLFTICIQLGAILSVVVLYFKKFFRSVNFYIKLVIAFIPAAVFGILLSDKIDAMLESPLTVGISLLVGGIILLFVDKWFNNPTINDEEEINYLTALKIGFLQCLAMIPGVSRSGATIVGGMSQKLSRKAAAEFSFFLAVPTMFAATGKKLLDFYQEGHQISNDQFQILIFGNVIAFIVALLAIKSFIGYLNKNGFRIFGWYRIIVGLVIIALILSGHQLSII</sequence>
<evidence type="ECO:0000256" key="1">
    <source>
        <dbReference type="ARBA" id="ARBA00004651"/>
    </source>
</evidence>
<dbReference type="GO" id="GO:0005886">
    <property type="term" value="C:plasma membrane"/>
    <property type="evidence" value="ECO:0007669"/>
    <property type="project" value="UniProtKB-SubCell"/>
</dbReference>
<dbReference type="EC" id="3.6.1.27" evidence="3 14"/>
<feature type="transmembrane region" description="Helical" evidence="14">
    <location>
        <begin position="171"/>
        <end position="189"/>
    </location>
</feature>
<dbReference type="GO" id="GO:0008360">
    <property type="term" value="P:regulation of cell shape"/>
    <property type="evidence" value="ECO:0007669"/>
    <property type="project" value="UniProtKB-KW"/>
</dbReference>
<keyword evidence="10 14" id="KW-0046">Antibiotic resistance</keyword>
<evidence type="ECO:0000256" key="5">
    <source>
        <dbReference type="ARBA" id="ARBA00022475"/>
    </source>
</evidence>
<keyword evidence="6 14" id="KW-0812">Transmembrane</keyword>
<evidence type="ECO:0000256" key="3">
    <source>
        <dbReference type="ARBA" id="ARBA00012374"/>
    </source>
</evidence>
<comment type="miscellaneous">
    <text evidence="14">Bacitracin is thought to be involved in the inhibition of peptidoglycan synthesis by sequestering undecaprenyl diphosphate, thereby reducing the pool of lipid carrier available.</text>
</comment>
<keyword evidence="14" id="KW-0133">Cell shape</keyword>
<accession>A0A4R0MKA6</accession>
<dbReference type="Proteomes" id="UP000292884">
    <property type="component" value="Unassembled WGS sequence"/>
</dbReference>
<evidence type="ECO:0000256" key="2">
    <source>
        <dbReference type="ARBA" id="ARBA00010621"/>
    </source>
</evidence>
<evidence type="ECO:0000256" key="12">
    <source>
        <dbReference type="ARBA" id="ARBA00032932"/>
    </source>
</evidence>
<comment type="catalytic activity">
    <reaction evidence="13 14">
        <text>di-trans,octa-cis-undecaprenyl diphosphate + H2O = di-trans,octa-cis-undecaprenyl phosphate + phosphate + H(+)</text>
        <dbReference type="Rhea" id="RHEA:28094"/>
        <dbReference type="ChEBI" id="CHEBI:15377"/>
        <dbReference type="ChEBI" id="CHEBI:15378"/>
        <dbReference type="ChEBI" id="CHEBI:43474"/>
        <dbReference type="ChEBI" id="CHEBI:58405"/>
        <dbReference type="ChEBI" id="CHEBI:60392"/>
        <dbReference type="EC" id="3.6.1.27"/>
    </reaction>
</comment>
<protein>
    <recommendedName>
        <fullName evidence="4 14">Undecaprenyl-diphosphatase</fullName>
        <ecNumber evidence="3 14">3.6.1.27</ecNumber>
    </recommendedName>
    <alternativeName>
        <fullName evidence="12 14">Bacitracin resistance protein</fullName>
    </alternativeName>
    <alternativeName>
        <fullName evidence="11 14">Undecaprenyl pyrophosphate phosphatase</fullName>
    </alternativeName>
</protein>
<evidence type="ECO:0000256" key="13">
    <source>
        <dbReference type="ARBA" id="ARBA00047594"/>
    </source>
</evidence>
<evidence type="ECO:0000313" key="15">
    <source>
        <dbReference type="EMBL" id="TCC86632.1"/>
    </source>
</evidence>
<dbReference type="GO" id="GO:0050380">
    <property type="term" value="F:undecaprenyl-diphosphatase activity"/>
    <property type="evidence" value="ECO:0007669"/>
    <property type="project" value="UniProtKB-UniRule"/>
</dbReference>
<feature type="transmembrane region" description="Helical" evidence="14">
    <location>
        <begin position="41"/>
        <end position="62"/>
    </location>
</feature>
<evidence type="ECO:0000256" key="11">
    <source>
        <dbReference type="ARBA" id="ARBA00032707"/>
    </source>
</evidence>
<evidence type="ECO:0000256" key="14">
    <source>
        <dbReference type="HAMAP-Rule" id="MF_01006"/>
    </source>
</evidence>
<feature type="transmembrane region" description="Helical" evidence="14">
    <location>
        <begin position="241"/>
        <end position="261"/>
    </location>
</feature>
<keyword evidence="14" id="KW-0961">Cell wall biogenesis/degradation</keyword>
<keyword evidence="8 14" id="KW-1133">Transmembrane helix</keyword>
<keyword evidence="5 14" id="KW-1003">Cell membrane</keyword>
<evidence type="ECO:0000256" key="9">
    <source>
        <dbReference type="ARBA" id="ARBA00023136"/>
    </source>
</evidence>
<dbReference type="GO" id="GO:0071555">
    <property type="term" value="P:cell wall organization"/>
    <property type="evidence" value="ECO:0007669"/>
    <property type="project" value="UniProtKB-KW"/>
</dbReference>
<keyword evidence="7 14" id="KW-0378">Hydrolase</keyword>
<dbReference type="NCBIfam" id="TIGR00753">
    <property type="entry name" value="undec_PP_bacA"/>
    <property type="match status" value="1"/>
</dbReference>
<comment type="caution">
    <text evidence="15">The sequence shown here is derived from an EMBL/GenBank/DDBJ whole genome shotgun (WGS) entry which is preliminary data.</text>
</comment>
<dbReference type="InterPro" id="IPR003824">
    <property type="entry name" value="UppP"/>
</dbReference>
<comment type="similarity">
    <text evidence="2 14">Belongs to the UppP family.</text>
</comment>
<dbReference type="NCBIfam" id="NF001389">
    <property type="entry name" value="PRK00281.1-2"/>
    <property type="match status" value="1"/>
</dbReference>
<name>A0A4R0MKA6_9SPHI</name>
<feature type="transmembrane region" description="Helical" evidence="14">
    <location>
        <begin position="101"/>
        <end position="117"/>
    </location>
</feature>
<evidence type="ECO:0000313" key="16">
    <source>
        <dbReference type="Proteomes" id="UP000292884"/>
    </source>
</evidence>
<dbReference type="GO" id="GO:0009252">
    <property type="term" value="P:peptidoglycan biosynthetic process"/>
    <property type="evidence" value="ECO:0007669"/>
    <property type="project" value="UniProtKB-KW"/>
</dbReference>
<evidence type="ECO:0000256" key="4">
    <source>
        <dbReference type="ARBA" id="ARBA00021581"/>
    </source>
</evidence>
<dbReference type="PANTHER" id="PTHR30622">
    <property type="entry name" value="UNDECAPRENYL-DIPHOSPHATASE"/>
    <property type="match status" value="1"/>
</dbReference>
<keyword evidence="14" id="KW-0573">Peptidoglycan synthesis</keyword>